<dbReference type="AlphaFoldDB" id="A0A857KUF7"/>
<dbReference type="InterPro" id="IPR029000">
    <property type="entry name" value="Cyclophilin-like_dom_sf"/>
</dbReference>
<dbReference type="SMART" id="SM00796">
    <property type="entry name" value="AHS1"/>
    <property type="match status" value="1"/>
</dbReference>
<dbReference type="Pfam" id="PF02682">
    <property type="entry name" value="CT_C_D"/>
    <property type="match status" value="1"/>
</dbReference>
<proteinExistence type="predicted"/>
<evidence type="ECO:0000313" key="1">
    <source>
        <dbReference type="EMBL" id="QHN38776.1"/>
    </source>
</evidence>
<organism evidence="1">
    <name type="scientific">Gordonia amarae</name>
    <dbReference type="NCBI Taxonomy" id="36821"/>
    <lineage>
        <taxon>Bacteria</taxon>
        <taxon>Bacillati</taxon>
        <taxon>Actinomycetota</taxon>
        <taxon>Actinomycetes</taxon>
        <taxon>Mycobacteriales</taxon>
        <taxon>Gordoniaceae</taxon>
        <taxon>Gordonia</taxon>
    </lineage>
</organism>
<dbReference type="Gene3D" id="3.30.1360.40">
    <property type="match status" value="1"/>
</dbReference>
<reference evidence="1" key="1">
    <citation type="journal article" date="2021" name="Nat. Microbiol.">
        <title>Cocultivation of an ultrasmall environmental parasitic bacterium with lytic ability against bacteria associated with wastewater foams.</title>
        <authorList>
            <person name="Batinovic S."/>
            <person name="Rose J.J.A."/>
            <person name="Ratcliffe J."/>
            <person name="Seviour R.J."/>
            <person name="Petrovski S."/>
        </authorList>
    </citation>
    <scope>NUCLEOTIDE SEQUENCE</scope>
    <source>
        <strain evidence="1">CON44</strain>
    </source>
</reference>
<dbReference type="PANTHER" id="PTHR34698">
    <property type="entry name" value="5-OXOPROLINASE SUBUNIT B"/>
    <property type="match status" value="1"/>
</dbReference>
<dbReference type="SUPFAM" id="SSF50891">
    <property type="entry name" value="Cyclophilin-like"/>
    <property type="match status" value="1"/>
</dbReference>
<dbReference type="Gene3D" id="2.40.100.10">
    <property type="entry name" value="Cyclophilin-like"/>
    <property type="match status" value="1"/>
</dbReference>
<name>A0A857KUF7_9ACTN</name>
<gene>
    <name evidence="1" type="ORF">GII30_05950</name>
</gene>
<dbReference type="SUPFAM" id="SSF160467">
    <property type="entry name" value="PH0987 N-terminal domain-like"/>
    <property type="match status" value="1"/>
</dbReference>
<dbReference type="EMBL" id="CP045810">
    <property type="protein sequence ID" value="QHN38776.1"/>
    <property type="molecule type" value="Genomic_DNA"/>
</dbReference>
<sequence length="225" mass="23553">MRVLPAGPDALLLDFGAEVDPAAAGERALRALTEALATGALPTIRDLIPGAHTLLVQAESGGGVDDLGVHRALRSVTDEVTAAADPETVPIPVRYDGDDLEAVAGLIGVTAAEVAGIHQRTLWQVRFMGFAPGFGYLVPARSPGAVDVSPHPFDEVGRRPESRPRVPAGSVAIAAGYSAVYPRPSPGGWYLLGHTDIELWNAHAERPALLTPGSLVRFVPEDGRP</sequence>
<accession>A0A857KUF7</accession>
<dbReference type="PANTHER" id="PTHR34698:SF2">
    <property type="entry name" value="5-OXOPROLINASE SUBUNIT B"/>
    <property type="match status" value="1"/>
</dbReference>
<dbReference type="RefSeq" id="WP_005189476.1">
    <property type="nucleotide sequence ID" value="NZ_CP045804.1"/>
</dbReference>
<dbReference type="InterPro" id="IPR010016">
    <property type="entry name" value="PxpB"/>
</dbReference>
<protein>
    <submittedName>
        <fullName evidence="1">Carboxyltransferase domain-containing protein</fullName>
    </submittedName>
</protein>
<dbReference type="InterPro" id="IPR003833">
    <property type="entry name" value="CT_C_D"/>
</dbReference>